<feature type="transmembrane region" description="Helical" evidence="3">
    <location>
        <begin position="259"/>
        <end position="280"/>
    </location>
</feature>
<reference evidence="5" key="1">
    <citation type="submission" date="2023-07" db="EMBL/GenBank/DDBJ databases">
        <title>Genome content predicts the carbon catabolic preferences of heterotrophic bacteria.</title>
        <authorList>
            <person name="Gralka M."/>
        </authorList>
    </citation>
    <scope>NUCLEOTIDE SEQUENCE</scope>
    <source>
        <strain evidence="5">4G09</strain>
    </source>
</reference>
<dbReference type="EMBL" id="JAUYVT010000007">
    <property type="protein sequence ID" value="MDP2564808.1"/>
    <property type="molecule type" value="Genomic_DNA"/>
</dbReference>
<keyword evidence="3" id="KW-1133">Transmembrane helix</keyword>
<gene>
    <name evidence="5" type="ORF">Q8W34_09190</name>
</gene>
<feature type="compositionally biased region" description="Acidic residues" evidence="2">
    <location>
        <begin position="305"/>
        <end position="315"/>
    </location>
</feature>
<feature type="chain" id="PRO_5045449131" evidence="4">
    <location>
        <begin position="22"/>
        <end position="610"/>
    </location>
</feature>
<evidence type="ECO:0000256" key="1">
    <source>
        <dbReference type="SAM" id="Coils"/>
    </source>
</evidence>
<protein>
    <submittedName>
        <fullName evidence="5">FimV/HubP family polar landmark protein</fullName>
    </submittedName>
</protein>
<feature type="compositionally biased region" description="Acidic residues" evidence="2">
    <location>
        <begin position="490"/>
        <end position="511"/>
    </location>
</feature>
<feature type="compositionally biased region" description="Acidic residues" evidence="2">
    <location>
        <begin position="462"/>
        <end position="473"/>
    </location>
</feature>
<feature type="region of interest" description="Disordered" evidence="2">
    <location>
        <begin position="288"/>
        <end position="360"/>
    </location>
</feature>
<keyword evidence="4" id="KW-0732">Signal</keyword>
<evidence type="ECO:0000313" key="5">
    <source>
        <dbReference type="EMBL" id="MDP2564808.1"/>
    </source>
</evidence>
<comment type="caution">
    <text evidence="5">The sequence shown here is derived from an EMBL/GenBank/DDBJ whole genome shotgun (WGS) entry which is preliminary data.</text>
</comment>
<dbReference type="NCBIfam" id="TIGR03505">
    <property type="entry name" value="FimV_core"/>
    <property type="match status" value="1"/>
</dbReference>
<evidence type="ECO:0000256" key="3">
    <source>
        <dbReference type="SAM" id="Phobius"/>
    </source>
</evidence>
<feature type="compositionally biased region" description="Acidic residues" evidence="2">
    <location>
        <begin position="338"/>
        <end position="360"/>
    </location>
</feature>
<feature type="compositionally biased region" description="Acidic residues" evidence="2">
    <location>
        <begin position="418"/>
        <end position="434"/>
    </location>
</feature>
<feature type="coiled-coil region" evidence="1">
    <location>
        <begin position="147"/>
        <end position="213"/>
    </location>
</feature>
<proteinExistence type="predicted"/>
<keyword evidence="3" id="KW-0472">Membrane</keyword>
<feature type="compositionally biased region" description="Acidic residues" evidence="2">
    <location>
        <begin position="519"/>
        <end position="574"/>
    </location>
</feature>
<keyword evidence="6" id="KW-1185">Reference proteome</keyword>
<evidence type="ECO:0000256" key="4">
    <source>
        <dbReference type="SAM" id="SignalP"/>
    </source>
</evidence>
<dbReference type="Proteomes" id="UP001177212">
    <property type="component" value="Unassembled WGS sequence"/>
</dbReference>
<organism evidence="5 6">
    <name type="scientific">Pseudoalteromonas marina</name>
    <dbReference type="NCBI Taxonomy" id="267375"/>
    <lineage>
        <taxon>Bacteria</taxon>
        <taxon>Pseudomonadati</taxon>
        <taxon>Pseudomonadota</taxon>
        <taxon>Gammaproteobacteria</taxon>
        <taxon>Alteromonadales</taxon>
        <taxon>Pseudoalteromonadaceae</taxon>
        <taxon>Pseudoalteromonas</taxon>
    </lineage>
</organism>
<feature type="compositionally biased region" description="Acidic residues" evidence="2">
    <location>
        <begin position="394"/>
        <end position="409"/>
    </location>
</feature>
<accession>A0ABT9FDF3</accession>
<dbReference type="RefSeq" id="WP_305471964.1">
    <property type="nucleotide sequence ID" value="NZ_JAUYVT010000007.1"/>
</dbReference>
<feature type="signal peptide" evidence="4">
    <location>
        <begin position="1"/>
        <end position="21"/>
    </location>
</feature>
<feature type="compositionally biased region" description="Acidic residues" evidence="2">
    <location>
        <begin position="583"/>
        <end position="610"/>
    </location>
</feature>
<feature type="region of interest" description="Disordered" evidence="2">
    <location>
        <begin position="389"/>
        <end position="610"/>
    </location>
</feature>
<keyword evidence="1" id="KW-0175">Coiled coil</keyword>
<name>A0ABT9FDF3_9GAMM</name>
<keyword evidence="3" id="KW-0812">Transmembrane</keyword>
<feature type="non-terminal residue" evidence="5">
    <location>
        <position position="610"/>
    </location>
</feature>
<evidence type="ECO:0000256" key="2">
    <source>
        <dbReference type="SAM" id="MobiDB-lite"/>
    </source>
</evidence>
<dbReference type="InterPro" id="IPR020012">
    <property type="entry name" value="LysM_FimV"/>
</dbReference>
<sequence length="610" mass="68183">MRGLAILIILASALVVTPVYTQDSTQLKGPKGVDYGAQGRSIGPIKPTDTLWRIAVKVRPDNSVSIYQVMQALYNKNPDSFLDQNLNHMRSGAYLKIPTLSEIRRVNTQLARQRSEQDDELWEKKKNGTLTQTEITSAQTQVTQARKVDVDDAKKELQKEIKEIKTDQTNKLVELQQQFKSSVTNVEEILVENNNLKKQLTGISKELENVRQQLGQDSEIQLQLKELILKQNEIIAQQKAKEVEPQSSFDLLALLSNPIVLGLLMFIPGLLIIFAIVMFLRKRKGNQEESQADDEFLPQTPTYSNEDDLATDPLDDPIIPDPLDDLSVQLDDHLEGDMLPDDDLLEDDSDELDDSDNLLDQDELEGLLSDDIVFDDESDEDDEVDIFTQQGFDDSADDSLDDIDLDLDQEPPGTDDILSNDDLDSLFDEDDSLPEFDSPAEKEPQSDSLESNDEMAALSEELATDDFDIDDLLDQTSAEPVDTSDKTSEESDDFDLDDIDSLIDEANDDSANETPTESLVEESDDFDLDDIDSLIDEANDDSDNETPTDTLVEESDDFDLDDIDSLIDEADGDSVSEAQTESLVEESDDFDLDDIDSLIDEADENSANET</sequence>
<evidence type="ECO:0000313" key="6">
    <source>
        <dbReference type="Proteomes" id="UP001177212"/>
    </source>
</evidence>